<dbReference type="Proteomes" id="UP001501585">
    <property type="component" value="Unassembled WGS sequence"/>
</dbReference>
<feature type="transmembrane region" description="Helical" evidence="2">
    <location>
        <begin position="232"/>
        <end position="252"/>
    </location>
</feature>
<keyword evidence="2" id="KW-0472">Membrane</keyword>
<keyword evidence="4" id="KW-1185">Reference proteome</keyword>
<evidence type="ECO:0008006" key="5">
    <source>
        <dbReference type="Google" id="ProtNLM"/>
    </source>
</evidence>
<evidence type="ECO:0000313" key="4">
    <source>
        <dbReference type="Proteomes" id="UP001501585"/>
    </source>
</evidence>
<protein>
    <recommendedName>
        <fullName evidence="5">DUF11 domain-containing protein</fullName>
    </recommendedName>
</protein>
<keyword evidence="2" id="KW-0812">Transmembrane</keyword>
<comment type="caution">
    <text evidence="3">The sequence shown here is derived from an EMBL/GenBank/DDBJ whole genome shotgun (WGS) entry which is preliminary data.</text>
</comment>
<organism evidence="3 4">
    <name type="scientific">Nocardiopsis rhodophaea</name>
    <dbReference type="NCBI Taxonomy" id="280238"/>
    <lineage>
        <taxon>Bacteria</taxon>
        <taxon>Bacillati</taxon>
        <taxon>Actinomycetota</taxon>
        <taxon>Actinomycetes</taxon>
        <taxon>Streptosporangiales</taxon>
        <taxon>Nocardiopsidaceae</taxon>
        <taxon>Nocardiopsis</taxon>
    </lineage>
</organism>
<feature type="compositionally biased region" description="Low complexity" evidence="1">
    <location>
        <begin position="51"/>
        <end position="61"/>
    </location>
</feature>
<proteinExistence type="predicted"/>
<keyword evidence="2" id="KW-1133">Transmembrane helix</keyword>
<reference evidence="3 4" key="1">
    <citation type="journal article" date="2019" name="Int. J. Syst. Evol. Microbiol.">
        <title>The Global Catalogue of Microorganisms (GCM) 10K type strain sequencing project: providing services to taxonomists for standard genome sequencing and annotation.</title>
        <authorList>
            <consortium name="The Broad Institute Genomics Platform"/>
            <consortium name="The Broad Institute Genome Sequencing Center for Infectious Disease"/>
            <person name="Wu L."/>
            <person name="Ma J."/>
        </authorList>
    </citation>
    <scope>NUCLEOTIDE SEQUENCE [LARGE SCALE GENOMIC DNA]</scope>
    <source>
        <strain evidence="3 4">JCM 15313</strain>
    </source>
</reference>
<evidence type="ECO:0000256" key="1">
    <source>
        <dbReference type="SAM" id="MobiDB-lite"/>
    </source>
</evidence>
<accession>A0ABN2SGV0</accession>
<dbReference type="EMBL" id="BAAAPC010000003">
    <property type="protein sequence ID" value="GAA1986538.1"/>
    <property type="molecule type" value="Genomic_DNA"/>
</dbReference>
<feature type="region of interest" description="Disordered" evidence="1">
    <location>
        <begin position="37"/>
        <end position="75"/>
    </location>
</feature>
<sequence>MVVSRGSARLSGGRAAARFAVGLAGVAVLSGALAFPAEAGRTEPRDEVEQQEQGTEGQDQPDQGEPDNPDNEVDRSELPALSVGVRDSLHWMGPGDESQYVITLRNDGDEPFERMLLFQSLMPEMELVDAGEEATTWDGAVAWEVSLAPGEEIVRTTSVRLGDVDEEARYIGTTACVQLEQGGPLVACGTDANLVPREEPQNQADHSDRSESSEEAGWSLGAAALEGWPPKWSLVGAGVGAVIGLGVVFFLWRRRVRRAARHIPKRGRHA</sequence>
<name>A0ABN2SGV0_9ACTN</name>
<evidence type="ECO:0000313" key="3">
    <source>
        <dbReference type="EMBL" id="GAA1986538.1"/>
    </source>
</evidence>
<gene>
    <name evidence="3" type="ORF">GCM10009799_10040</name>
</gene>
<feature type="compositionally biased region" description="Acidic residues" evidence="1">
    <location>
        <begin position="62"/>
        <end position="71"/>
    </location>
</feature>
<evidence type="ECO:0000256" key="2">
    <source>
        <dbReference type="SAM" id="Phobius"/>
    </source>
</evidence>